<sequence>MSSVRDASPAQRRHRLLASAVVHLLLMLSVIIPTRNDERTLVPTLSSLVAGAADGVVRDVTLADGGSTDGTLEIADLAGCNVVGGFADRAGRLNAAVRRAKSQWILFLEPGVVLGEGWRHEVRSFVEMVERRGEENQRAAVFAFGLDGFGARARAVERLAALSAALTGLPKPEQGLLIHASLYARIGGFRSIPAMAEADLIRRIGRGRIVRLRSLALAPRLRRPFAGPRAALGAGLLMLRVPPRLVSRLYS</sequence>
<keyword evidence="2" id="KW-1003">Cell membrane</keyword>
<organism evidence="7 8">
    <name type="scientific">Methylopila henanensis</name>
    <dbReference type="NCBI Taxonomy" id="873516"/>
    <lineage>
        <taxon>Bacteria</taxon>
        <taxon>Pseudomonadati</taxon>
        <taxon>Pseudomonadota</taxon>
        <taxon>Alphaproteobacteria</taxon>
        <taxon>Hyphomicrobiales</taxon>
        <taxon>Methylopilaceae</taxon>
        <taxon>Methylopila</taxon>
    </lineage>
</organism>
<accession>A0ABW4K466</accession>
<keyword evidence="8" id="KW-1185">Reference proteome</keyword>
<keyword evidence="4 7" id="KW-0808">Transferase</keyword>
<dbReference type="EC" id="2.4.-.-" evidence="7"/>
<evidence type="ECO:0000256" key="3">
    <source>
        <dbReference type="ARBA" id="ARBA00022676"/>
    </source>
</evidence>
<evidence type="ECO:0000259" key="6">
    <source>
        <dbReference type="Pfam" id="PF00535"/>
    </source>
</evidence>
<evidence type="ECO:0000313" key="8">
    <source>
        <dbReference type="Proteomes" id="UP001597308"/>
    </source>
</evidence>
<proteinExistence type="predicted"/>
<keyword evidence="3 7" id="KW-0328">Glycosyltransferase</keyword>
<dbReference type="Pfam" id="PF00535">
    <property type="entry name" value="Glycos_transf_2"/>
    <property type="match status" value="1"/>
</dbReference>
<feature type="domain" description="Glycosyltransferase 2-like" evidence="6">
    <location>
        <begin position="29"/>
        <end position="108"/>
    </location>
</feature>
<evidence type="ECO:0000313" key="7">
    <source>
        <dbReference type="EMBL" id="MFD1702301.1"/>
    </source>
</evidence>
<dbReference type="InterPro" id="IPR001173">
    <property type="entry name" value="Glyco_trans_2-like"/>
</dbReference>
<dbReference type="PANTHER" id="PTHR43646:SF2">
    <property type="entry name" value="GLYCOSYLTRANSFERASE 2-LIKE DOMAIN-CONTAINING PROTEIN"/>
    <property type="match status" value="1"/>
</dbReference>
<keyword evidence="5" id="KW-0472">Membrane</keyword>
<protein>
    <submittedName>
        <fullName evidence="7">Glycosyltransferase</fullName>
        <ecNumber evidence="7">2.4.-.-</ecNumber>
    </submittedName>
</protein>
<dbReference type="PANTHER" id="PTHR43646">
    <property type="entry name" value="GLYCOSYLTRANSFERASE"/>
    <property type="match status" value="1"/>
</dbReference>
<dbReference type="InterPro" id="IPR029044">
    <property type="entry name" value="Nucleotide-diphossugar_trans"/>
</dbReference>
<dbReference type="Proteomes" id="UP001597308">
    <property type="component" value="Unassembled WGS sequence"/>
</dbReference>
<dbReference type="RefSeq" id="WP_378797501.1">
    <property type="nucleotide sequence ID" value="NZ_JBHUER010000003.1"/>
</dbReference>
<dbReference type="SUPFAM" id="SSF53448">
    <property type="entry name" value="Nucleotide-diphospho-sugar transferases"/>
    <property type="match status" value="1"/>
</dbReference>
<evidence type="ECO:0000256" key="2">
    <source>
        <dbReference type="ARBA" id="ARBA00022475"/>
    </source>
</evidence>
<comment type="caution">
    <text evidence="7">The sequence shown here is derived from an EMBL/GenBank/DDBJ whole genome shotgun (WGS) entry which is preliminary data.</text>
</comment>
<dbReference type="GO" id="GO:0016757">
    <property type="term" value="F:glycosyltransferase activity"/>
    <property type="evidence" value="ECO:0007669"/>
    <property type="project" value="UniProtKB-KW"/>
</dbReference>
<name>A0ABW4K466_9HYPH</name>
<reference evidence="8" key="1">
    <citation type="journal article" date="2019" name="Int. J. Syst. Evol. Microbiol.">
        <title>The Global Catalogue of Microorganisms (GCM) 10K type strain sequencing project: providing services to taxonomists for standard genome sequencing and annotation.</title>
        <authorList>
            <consortium name="The Broad Institute Genomics Platform"/>
            <consortium name="The Broad Institute Genome Sequencing Center for Infectious Disease"/>
            <person name="Wu L."/>
            <person name="Ma J."/>
        </authorList>
    </citation>
    <scope>NUCLEOTIDE SEQUENCE [LARGE SCALE GENOMIC DNA]</scope>
    <source>
        <strain evidence="8">KCTC 23707</strain>
    </source>
</reference>
<comment type="subcellular location">
    <subcellularLocation>
        <location evidence="1">Cell membrane</location>
    </subcellularLocation>
</comment>
<dbReference type="EMBL" id="JBHUER010000003">
    <property type="protein sequence ID" value="MFD1702301.1"/>
    <property type="molecule type" value="Genomic_DNA"/>
</dbReference>
<evidence type="ECO:0000256" key="5">
    <source>
        <dbReference type="ARBA" id="ARBA00023136"/>
    </source>
</evidence>
<gene>
    <name evidence="7" type="ORF">ACFSCV_04715</name>
</gene>
<evidence type="ECO:0000256" key="1">
    <source>
        <dbReference type="ARBA" id="ARBA00004236"/>
    </source>
</evidence>
<dbReference type="Gene3D" id="3.90.550.10">
    <property type="entry name" value="Spore Coat Polysaccharide Biosynthesis Protein SpsA, Chain A"/>
    <property type="match status" value="1"/>
</dbReference>
<evidence type="ECO:0000256" key="4">
    <source>
        <dbReference type="ARBA" id="ARBA00022679"/>
    </source>
</evidence>